<dbReference type="UniPathway" id="UPA00222"/>
<evidence type="ECO:0000256" key="2">
    <source>
        <dbReference type="ARBA" id="ARBA00004760"/>
    </source>
</evidence>
<feature type="domain" description="Cytochrome b5 heme-binding" evidence="18">
    <location>
        <begin position="7"/>
        <end position="82"/>
    </location>
</feature>
<protein>
    <recommendedName>
        <fullName evidence="6">Delta 8-(E)-sphingolipid desaturase</fullName>
        <ecNumber evidence="5">1.14.19.18</ecNumber>
    </recommendedName>
</protein>
<dbReference type="Proteomes" id="UP000272025">
    <property type="component" value="Unassembled WGS sequence"/>
</dbReference>
<evidence type="ECO:0000256" key="5">
    <source>
        <dbReference type="ARBA" id="ARBA00012019"/>
    </source>
</evidence>
<gene>
    <name evidence="19" type="ORF">SODALDRAFT_296323</name>
</gene>
<dbReference type="GO" id="GO:0016717">
    <property type="term" value="F:oxidoreductase activity, acting on paired donors, with oxidation of a pair of donors resulting in the reduction of molecular oxygen to two molecules of water"/>
    <property type="evidence" value="ECO:0007669"/>
    <property type="project" value="TreeGrafter"/>
</dbReference>
<dbReference type="InterPro" id="IPR005804">
    <property type="entry name" value="FA_desaturase_dom"/>
</dbReference>
<dbReference type="EC" id="1.14.19.18" evidence="5"/>
<feature type="transmembrane region" description="Helical" evidence="17">
    <location>
        <begin position="238"/>
        <end position="264"/>
    </location>
</feature>
<sequence>MPMMRPCPLLTRRQIEGMIAEGRLVTIVDVYVLKMDGWIKHHPGGDKAIMHMVGRDATDEVTVLHSPEARDQMMRYRIGRIEGRWKNFVPPIQGGQFRLPDEGDDTEPSQHNRPDSAKSDAESMCSSVASSRETSPVFDVDESSIRRRRGARTIAGSPPTSTTSASTEEDELHNVTPMGFLDAETRKAIHLDLDKYPSLDGDTQASIVRKYRQLHENIKAEGLYDCDYSSYAIEAGRYCLLMFGVLFFLKWGWYVPSAACLGVLWHQLVFTAHDAGHMGITHNFHVDTCIGIFVADFIGGLSLGWWKRSHNVHHIITNSPEHDPDIEHMPFLAISHRFFGDLYSTYYERLMKYDGFAKVLLSVQSRMFYVIMLFGRFNLYILSWDHLIFRRGPRRGPAWWHWWAEMAGLVFFWAWFGYGLVYRCIPTAWDRLVYVLVSHILQAPVHIQITLSHFAMSTADLGPDESFPQRMLRTTMDVDCPKWLDFFHGGLQFQAIHHLYPRIPRHNLRRTQKLVQDFCDEVGIPYALYGFVDSNKEVLGRLADVSRQAAILAECQRVVAIGA</sequence>
<dbReference type="PROSITE" id="PS50255">
    <property type="entry name" value="CYTOCHROME_B5_2"/>
    <property type="match status" value="1"/>
</dbReference>
<dbReference type="GO" id="GO:0006665">
    <property type="term" value="P:sphingolipid metabolic process"/>
    <property type="evidence" value="ECO:0007669"/>
    <property type="project" value="UniProtKB-UniPathway"/>
</dbReference>
<keyword evidence="14" id="KW-0443">Lipid metabolism</keyword>
<feature type="region of interest" description="Disordered" evidence="16">
    <location>
        <begin position="89"/>
        <end position="171"/>
    </location>
</feature>
<evidence type="ECO:0000313" key="20">
    <source>
        <dbReference type="Proteomes" id="UP000272025"/>
    </source>
</evidence>
<evidence type="ECO:0000256" key="3">
    <source>
        <dbReference type="ARBA" id="ARBA00004991"/>
    </source>
</evidence>
<dbReference type="GO" id="GO:0046872">
    <property type="term" value="F:metal ion binding"/>
    <property type="evidence" value="ECO:0007669"/>
    <property type="project" value="UniProtKB-KW"/>
</dbReference>
<keyword evidence="13" id="KW-0408">Iron</keyword>
<accession>A0A3N2PTX7</accession>
<dbReference type="PANTHER" id="PTHR19353">
    <property type="entry name" value="FATTY ACID DESATURASE 2"/>
    <property type="match status" value="1"/>
</dbReference>
<dbReference type="AlphaFoldDB" id="A0A3N2PTX7"/>
<dbReference type="SUPFAM" id="SSF55856">
    <property type="entry name" value="Cytochrome b5-like heme/steroid binding domain"/>
    <property type="match status" value="1"/>
</dbReference>
<evidence type="ECO:0000256" key="13">
    <source>
        <dbReference type="ARBA" id="ARBA00023004"/>
    </source>
</evidence>
<feature type="compositionally biased region" description="Low complexity" evidence="16">
    <location>
        <begin position="152"/>
        <end position="166"/>
    </location>
</feature>
<evidence type="ECO:0000259" key="18">
    <source>
        <dbReference type="PROSITE" id="PS50255"/>
    </source>
</evidence>
<comment type="pathway">
    <text evidence="3">Sphingolipid metabolism.</text>
</comment>
<evidence type="ECO:0000256" key="11">
    <source>
        <dbReference type="ARBA" id="ARBA00022989"/>
    </source>
</evidence>
<evidence type="ECO:0000256" key="10">
    <source>
        <dbReference type="ARBA" id="ARBA00022919"/>
    </source>
</evidence>
<dbReference type="Pfam" id="PF00487">
    <property type="entry name" value="FA_desaturase"/>
    <property type="match status" value="1"/>
</dbReference>
<feature type="transmembrane region" description="Helical" evidence="17">
    <location>
        <begin position="402"/>
        <end position="421"/>
    </location>
</feature>
<evidence type="ECO:0000256" key="8">
    <source>
        <dbReference type="ARBA" id="ARBA00022692"/>
    </source>
</evidence>
<evidence type="ECO:0000256" key="1">
    <source>
        <dbReference type="ARBA" id="ARBA00004141"/>
    </source>
</evidence>
<feature type="compositionally biased region" description="Polar residues" evidence="16">
    <location>
        <begin position="124"/>
        <end position="134"/>
    </location>
</feature>
<dbReference type="PIRSF" id="PIRSF015921">
    <property type="entry name" value="FA_sphinglp_des"/>
    <property type="match status" value="1"/>
</dbReference>
<evidence type="ECO:0000256" key="14">
    <source>
        <dbReference type="ARBA" id="ARBA00023098"/>
    </source>
</evidence>
<evidence type="ECO:0000256" key="17">
    <source>
        <dbReference type="SAM" id="Phobius"/>
    </source>
</evidence>
<dbReference type="STRING" id="1314773.A0A3N2PTX7"/>
<evidence type="ECO:0000313" key="19">
    <source>
        <dbReference type="EMBL" id="ROT37931.1"/>
    </source>
</evidence>
<keyword evidence="8 17" id="KW-0812">Transmembrane</keyword>
<keyword evidence="10" id="KW-0746">Sphingolipid metabolism</keyword>
<reference evidence="19 20" key="1">
    <citation type="journal article" date="2018" name="Mol. Ecol.">
        <title>The obligate alkalophilic soda-lake fungus Sodiomyces alkalinus has shifted to a protein diet.</title>
        <authorList>
            <person name="Grum-Grzhimaylo A.A."/>
            <person name="Falkoski D.L."/>
            <person name="van den Heuvel J."/>
            <person name="Valero-Jimenez C.A."/>
            <person name="Min B."/>
            <person name="Choi I.G."/>
            <person name="Lipzen A."/>
            <person name="Daum C.G."/>
            <person name="Aanen D.K."/>
            <person name="Tsang A."/>
            <person name="Henrissat B."/>
            <person name="Bilanenko E.N."/>
            <person name="de Vries R.P."/>
            <person name="van Kan J.A.L."/>
            <person name="Grigoriev I.V."/>
            <person name="Debets A.J.M."/>
        </authorList>
    </citation>
    <scope>NUCLEOTIDE SEQUENCE [LARGE SCALE GENOMIC DNA]</scope>
    <source>
        <strain evidence="19 20">F11</strain>
    </source>
</reference>
<name>A0A3N2PTX7_SODAK</name>
<evidence type="ECO:0000256" key="12">
    <source>
        <dbReference type="ARBA" id="ARBA00023002"/>
    </source>
</evidence>
<dbReference type="InterPro" id="IPR001199">
    <property type="entry name" value="Cyt_B5-like_heme/steroid-bd"/>
</dbReference>
<dbReference type="SMART" id="SM01117">
    <property type="entry name" value="Cyt-b5"/>
    <property type="match status" value="1"/>
</dbReference>
<dbReference type="InterPro" id="IPR036400">
    <property type="entry name" value="Cyt_B5-like_heme/steroid_sf"/>
</dbReference>
<dbReference type="Gene3D" id="3.10.120.10">
    <property type="entry name" value="Cytochrome b5-like heme/steroid binding domain"/>
    <property type="match status" value="1"/>
</dbReference>
<keyword evidence="20" id="KW-1185">Reference proteome</keyword>
<comment type="pathway">
    <text evidence="2">Lipid metabolism; sphingolipid metabolism.</text>
</comment>
<keyword evidence="9" id="KW-0479">Metal-binding</keyword>
<comment type="similarity">
    <text evidence="4">Belongs to the fatty acid desaturase type 1 family.</text>
</comment>
<keyword evidence="7" id="KW-0349">Heme</keyword>
<evidence type="ECO:0000256" key="16">
    <source>
        <dbReference type="SAM" id="MobiDB-lite"/>
    </source>
</evidence>
<dbReference type="InterPro" id="IPR012171">
    <property type="entry name" value="Fatty_acid_desaturase"/>
</dbReference>
<evidence type="ECO:0000256" key="4">
    <source>
        <dbReference type="ARBA" id="ARBA00009295"/>
    </source>
</evidence>
<evidence type="ECO:0000256" key="9">
    <source>
        <dbReference type="ARBA" id="ARBA00022723"/>
    </source>
</evidence>
<dbReference type="OrthoDB" id="260091at2759"/>
<dbReference type="Pfam" id="PF00173">
    <property type="entry name" value="Cyt-b5"/>
    <property type="match status" value="1"/>
</dbReference>
<evidence type="ECO:0000256" key="15">
    <source>
        <dbReference type="ARBA" id="ARBA00023136"/>
    </source>
</evidence>
<feature type="transmembrane region" description="Helical" evidence="17">
    <location>
        <begin position="284"/>
        <end position="306"/>
    </location>
</feature>
<keyword evidence="11 17" id="KW-1133">Transmembrane helix</keyword>
<evidence type="ECO:0000256" key="7">
    <source>
        <dbReference type="ARBA" id="ARBA00022617"/>
    </source>
</evidence>
<dbReference type="RefSeq" id="XP_028465737.1">
    <property type="nucleotide sequence ID" value="XM_028608798.1"/>
</dbReference>
<dbReference type="CDD" id="cd03506">
    <property type="entry name" value="Delta6-FADS-like"/>
    <property type="match status" value="1"/>
</dbReference>
<feature type="compositionally biased region" description="Basic and acidic residues" evidence="16">
    <location>
        <begin position="108"/>
        <end position="121"/>
    </location>
</feature>
<comment type="subcellular location">
    <subcellularLocation>
        <location evidence="1">Membrane</location>
        <topology evidence="1">Multi-pass membrane protein</topology>
    </subcellularLocation>
</comment>
<keyword evidence="15 17" id="KW-0472">Membrane</keyword>
<dbReference type="GO" id="GO:0016020">
    <property type="term" value="C:membrane"/>
    <property type="evidence" value="ECO:0007669"/>
    <property type="project" value="UniProtKB-SubCell"/>
</dbReference>
<dbReference type="PANTHER" id="PTHR19353:SF30">
    <property type="entry name" value="DELTA 8-(E)-SPHINGOLIPID DESATURASE"/>
    <property type="match status" value="1"/>
</dbReference>
<evidence type="ECO:0000256" key="6">
    <source>
        <dbReference type="ARBA" id="ARBA00016939"/>
    </source>
</evidence>
<feature type="transmembrane region" description="Helical" evidence="17">
    <location>
        <begin position="359"/>
        <end position="382"/>
    </location>
</feature>
<organism evidence="19 20">
    <name type="scientific">Sodiomyces alkalinus (strain CBS 110278 / VKM F-3762 / F11)</name>
    <name type="common">Alkaliphilic filamentous fungus</name>
    <dbReference type="NCBI Taxonomy" id="1314773"/>
    <lineage>
        <taxon>Eukaryota</taxon>
        <taxon>Fungi</taxon>
        <taxon>Dikarya</taxon>
        <taxon>Ascomycota</taxon>
        <taxon>Pezizomycotina</taxon>
        <taxon>Sordariomycetes</taxon>
        <taxon>Hypocreomycetidae</taxon>
        <taxon>Glomerellales</taxon>
        <taxon>Plectosphaerellaceae</taxon>
        <taxon>Sodiomyces</taxon>
    </lineage>
</organism>
<dbReference type="GeneID" id="39577276"/>
<dbReference type="EMBL" id="ML119056">
    <property type="protein sequence ID" value="ROT37931.1"/>
    <property type="molecule type" value="Genomic_DNA"/>
</dbReference>
<proteinExistence type="inferred from homology"/>
<keyword evidence="12" id="KW-0560">Oxidoreductase</keyword>